<dbReference type="AlphaFoldDB" id="A0A069QSQ9"/>
<dbReference type="InterPro" id="IPR015883">
    <property type="entry name" value="Glyco_hydro_20_cat"/>
</dbReference>
<dbReference type="HOGENOM" id="CLU_007082_5_1_10"/>
<reference evidence="10 11" key="1">
    <citation type="submission" date="2013-08" db="EMBL/GenBank/DDBJ databases">
        <authorList>
            <person name="Weinstock G."/>
            <person name="Sodergren E."/>
            <person name="Wylie T."/>
            <person name="Fulton L."/>
            <person name="Fulton R."/>
            <person name="Fronick C."/>
            <person name="O'Laughlin M."/>
            <person name="Godfrey J."/>
            <person name="Miner T."/>
            <person name="Herter B."/>
            <person name="Appelbaum E."/>
            <person name="Cordes M."/>
            <person name="Lek S."/>
            <person name="Wollam A."/>
            <person name="Pepin K.H."/>
            <person name="Palsikar V.B."/>
            <person name="Mitreva M."/>
            <person name="Wilson R.K."/>
        </authorList>
    </citation>
    <scope>NUCLEOTIDE SEQUENCE [LARGE SCALE GENOMIC DNA]</scope>
    <source>
        <strain evidence="10 11">ATCC 15930</strain>
    </source>
</reference>
<dbReference type="CDD" id="cd06563">
    <property type="entry name" value="GH20_chitobiase-like"/>
    <property type="match status" value="1"/>
</dbReference>
<keyword evidence="5" id="KW-0326">Glycosidase</keyword>
<dbReference type="InterPro" id="IPR015882">
    <property type="entry name" value="HEX_bac_N"/>
</dbReference>
<keyword evidence="4" id="KW-0378">Hydrolase</keyword>
<accession>A0A069QSQ9</accession>
<dbReference type="InterPro" id="IPR029018">
    <property type="entry name" value="Hex-like_dom2"/>
</dbReference>
<evidence type="ECO:0000256" key="7">
    <source>
        <dbReference type="SAM" id="SignalP"/>
    </source>
</evidence>
<name>A0A069QSQ9_HOYLO</name>
<evidence type="ECO:0000256" key="6">
    <source>
        <dbReference type="PIRSR" id="PIRSR625705-1"/>
    </source>
</evidence>
<evidence type="ECO:0000256" key="2">
    <source>
        <dbReference type="ARBA" id="ARBA00006285"/>
    </source>
</evidence>
<dbReference type="PANTHER" id="PTHR22600">
    <property type="entry name" value="BETA-HEXOSAMINIDASE"/>
    <property type="match status" value="1"/>
</dbReference>
<feature type="signal peptide" evidence="7">
    <location>
        <begin position="1"/>
        <end position="24"/>
    </location>
</feature>
<keyword evidence="11" id="KW-1185">Reference proteome</keyword>
<organism evidence="10 11">
    <name type="scientific">Hoylesella loescheii DSM 19665 = JCM 12249 = ATCC 15930</name>
    <dbReference type="NCBI Taxonomy" id="1122985"/>
    <lineage>
        <taxon>Bacteria</taxon>
        <taxon>Pseudomonadati</taxon>
        <taxon>Bacteroidota</taxon>
        <taxon>Bacteroidia</taxon>
        <taxon>Bacteroidales</taxon>
        <taxon>Prevotellaceae</taxon>
        <taxon>Hoylesella</taxon>
    </lineage>
</organism>
<evidence type="ECO:0000256" key="4">
    <source>
        <dbReference type="ARBA" id="ARBA00022801"/>
    </source>
</evidence>
<dbReference type="Gene3D" id="3.30.379.10">
    <property type="entry name" value="Chitobiase/beta-hexosaminidase domain 2-like"/>
    <property type="match status" value="1"/>
</dbReference>
<evidence type="ECO:0000313" key="11">
    <source>
        <dbReference type="Proteomes" id="UP000027442"/>
    </source>
</evidence>
<evidence type="ECO:0000256" key="3">
    <source>
        <dbReference type="ARBA" id="ARBA00012663"/>
    </source>
</evidence>
<dbReference type="PATRIC" id="fig|1122985.7.peg.1022"/>
<gene>
    <name evidence="10" type="ORF">HMPREF1991_00986</name>
</gene>
<dbReference type="GO" id="GO:0004563">
    <property type="term" value="F:beta-N-acetylhexosaminidase activity"/>
    <property type="evidence" value="ECO:0007669"/>
    <property type="project" value="UniProtKB-EC"/>
</dbReference>
<comment type="similarity">
    <text evidence="2">Belongs to the glycosyl hydrolase 20 family.</text>
</comment>
<dbReference type="EC" id="3.2.1.52" evidence="3"/>
<feature type="chain" id="PRO_5001665579" description="beta-N-acetylhexosaminidase" evidence="7">
    <location>
        <begin position="25"/>
        <end position="547"/>
    </location>
</feature>
<dbReference type="Proteomes" id="UP000027442">
    <property type="component" value="Unassembled WGS sequence"/>
</dbReference>
<sequence>MTFKKSLLLAAFGLLSITTHSATADYNVVPLPQSITMAKGKPFVLNESTTIICTTSNELMQHNARFLAEYIADATGIKLAHTTTAPKGSGHILLTIDNKIAGKEAYRITVTQKQVTIAGSTAAGVFYGIQTLRKALPVVTNNKANAPVELPAVQITDAPLLPYRGMMLDCGRHFFPVSFVKRFIDMMALHNMNAFHWHLSEDQGWRIEIKKYPKLMEIGAWRSGTVVGHNSDVDDHQPHGGFYTQEEIKQIVEYARQRHIEVIPEIDIPGHTKALLAAYPELGCTGGPYTVAHNWGVHHDVLCVGNERVYAVLQDIIDELNQVFPSAYFNIGGDEAPSTRWQQCKRCQDKAKEQGIDTKHLQQYFTNRMEQYINGKGKTMIGWDEILEGELAKSTIVLSRRYLSTWTKAAKAGHNVITCPGKYAYFDYYQTKNTLHEPQAIGGYLPVEQVYSFNPRPDTVSADITSRIIGVQGNLWTEYVPTTAQAEYMVLPRMAALAEVQWMPASRKNYTEFVERTTRLARLYDHYGYTYALHIWPEKYNHNRADW</sequence>
<dbReference type="SUPFAM" id="SSF55545">
    <property type="entry name" value="beta-N-acetylhexosaminidase-like domain"/>
    <property type="match status" value="1"/>
</dbReference>
<evidence type="ECO:0000256" key="5">
    <source>
        <dbReference type="ARBA" id="ARBA00023295"/>
    </source>
</evidence>
<evidence type="ECO:0000313" key="10">
    <source>
        <dbReference type="EMBL" id="KDR52896.1"/>
    </source>
</evidence>
<dbReference type="Pfam" id="PF00728">
    <property type="entry name" value="Glyco_hydro_20"/>
    <property type="match status" value="1"/>
</dbReference>
<evidence type="ECO:0000256" key="1">
    <source>
        <dbReference type="ARBA" id="ARBA00001231"/>
    </source>
</evidence>
<dbReference type="InterPro" id="IPR017853">
    <property type="entry name" value="GH"/>
</dbReference>
<dbReference type="GO" id="GO:0005975">
    <property type="term" value="P:carbohydrate metabolic process"/>
    <property type="evidence" value="ECO:0007669"/>
    <property type="project" value="InterPro"/>
</dbReference>
<dbReference type="SUPFAM" id="SSF51445">
    <property type="entry name" value="(Trans)glycosidases"/>
    <property type="match status" value="1"/>
</dbReference>
<dbReference type="GO" id="GO:0016020">
    <property type="term" value="C:membrane"/>
    <property type="evidence" value="ECO:0007669"/>
    <property type="project" value="TreeGrafter"/>
</dbReference>
<feature type="domain" description="Beta-hexosaminidase bacterial type N-terminal" evidence="9">
    <location>
        <begin position="26"/>
        <end position="158"/>
    </location>
</feature>
<dbReference type="PRINTS" id="PR00738">
    <property type="entry name" value="GLHYDRLASE20"/>
</dbReference>
<dbReference type="eggNOG" id="COG3525">
    <property type="taxonomic scope" value="Bacteria"/>
</dbReference>
<feature type="active site" description="Proton donor" evidence="6">
    <location>
        <position position="335"/>
    </location>
</feature>
<dbReference type="PIRSF" id="PIRSF001093">
    <property type="entry name" value="B-hxosamndse_ab_euk"/>
    <property type="match status" value="1"/>
</dbReference>
<proteinExistence type="inferred from homology"/>
<dbReference type="GO" id="GO:0030203">
    <property type="term" value="P:glycosaminoglycan metabolic process"/>
    <property type="evidence" value="ECO:0007669"/>
    <property type="project" value="TreeGrafter"/>
</dbReference>
<evidence type="ECO:0000259" key="9">
    <source>
        <dbReference type="Pfam" id="PF02838"/>
    </source>
</evidence>
<dbReference type="RefSeq" id="WP_025790085.1">
    <property type="nucleotide sequence ID" value="NZ_KB899212.1"/>
</dbReference>
<comment type="caution">
    <text evidence="10">The sequence shown here is derived from an EMBL/GenBank/DDBJ whole genome shotgun (WGS) entry which is preliminary data.</text>
</comment>
<dbReference type="Pfam" id="PF02838">
    <property type="entry name" value="Glyco_hydro_20b"/>
    <property type="match status" value="1"/>
</dbReference>
<keyword evidence="7" id="KW-0732">Signal</keyword>
<dbReference type="InterPro" id="IPR025705">
    <property type="entry name" value="Beta_hexosaminidase_sua/sub"/>
</dbReference>
<dbReference type="PANTHER" id="PTHR22600:SF57">
    <property type="entry name" value="BETA-N-ACETYLHEXOSAMINIDASE"/>
    <property type="match status" value="1"/>
</dbReference>
<evidence type="ECO:0000259" key="8">
    <source>
        <dbReference type="Pfam" id="PF00728"/>
    </source>
</evidence>
<protein>
    <recommendedName>
        <fullName evidence="3">beta-N-acetylhexosaminidase</fullName>
        <ecNumber evidence="3">3.2.1.52</ecNumber>
    </recommendedName>
</protein>
<comment type="catalytic activity">
    <reaction evidence="1">
        <text>Hydrolysis of terminal non-reducing N-acetyl-D-hexosamine residues in N-acetyl-beta-D-hexosaminides.</text>
        <dbReference type="EC" id="3.2.1.52"/>
    </reaction>
</comment>
<feature type="domain" description="Glycoside hydrolase family 20 catalytic" evidence="8">
    <location>
        <begin position="162"/>
        <end position="504"/>
    </location>
</feature>
<dbReference type="EMBL" id="JNGW01000037">
    <property type="protein sequence ID" value="KDR52896.1"/>
    <property type="molecule type" value="Genomic_DNA"/>
</dbReference>
<dbReference type="Gene3D" id="3.20.20.80">
    <property type="entry name" value="Glycosidases"/>
    <property type="match status" value="1"/>
</dbReference>